<accession>A0AC61MRL4</accession>
<sequence length="269" mass="30550">MDKLKFMIDTLLKENPKFNKDNIVDYEKNPKKLLRALMNVREPGEISQEFLEVQDEFLKNEIKAMGITDVNDLKPVGSEGVCSVTNCDSIYLWKGDIVTIKADCIVNAANKKMLGCRLPLHYCIDNAIHTFAGVQLRNECYEIMKKQGYDEPTGKAKITKGYNLPSKFIIHTVGPIIYSSVKEEDMALLKSSYYESLKLAEENKLESIVFCSISTGVFNFPKELAAKIAIATVDNFLSSSKYVKKVIFNLYREEDLKIYENIIKVGINE</sequence>
<protein>
    <submittedName>
        <fullName evidence="1">Protein-ADP-ribose hydrolase</fullName>
    </submittedName>
</protein>
<keyword evidence="1" id="KW-0378">Hydrolase</keyword>
<evidence type="ECO:0000313" key="2">
    <source>
        <dbReference type="Proteomes" id="UP000595814"/>
    </source>
</evidence>
<name>A0AC61MRL4_9FIRM</name>
<gene>
    <name evidence="1" type="ORF">JFY71_07045</name>
</gene>
<keyword evidence="2" id="KW-1185">Reference proteome</keyword>
<proteinExistence type="predicted"/>
<dbReference type="EMBL" id="CP066744">
    <property type="protein sequence ID" value="QQK07084.1"/>
    <property type="molecule type" value="Genomic_DNA"/>
</dbReference>
<dbReference type="Proteomes" id="UP000595814">
    <property type="component" value="Chromosome"/>
</dbReference>
<organism evidence="1 2">
    <name type="scientific">Miniphocaeibacter halophilus</name>
    <dbReference type="NCBI Taxonomy" id="2931922"/>
    <lineage>
        <taxon>Bacteria</taxon>
        <taxon>Bacillati</taxon>
        <taxon>Bacillota</taxon>
        <taxon>Tissierellia</taxon>
        <taxon>Tissierellales</taxon>
        <taxon>Peptoniphilaceae</taxon>
        <taxon>Miniphocaeibacter</taxon>
    </lineage>
</organism>
<reference evidence="1 2" key="1">
    <citation type="journal article" date="2022" name="Int. J. Syst. Evol. Microbiol.">
        <title>Miniphocaeibacter halophilus sp. nov., an ammonium-tolerant acetate-producing bacterium isolated from a biogas system.</title>
        <authorList>
            <person name="Schnurer A."/>
            <person name="Singh A."/>
            <person name="Bi S."/>
            <person name="Qiao W."/>
            <person name="Westerholm M."/>
        </authorList>
    </citation>
    <scope>NUCLEOTIDE SEQUENCE [LARGE SCALE GENOMIC DNA]</scope>
    <source>
        <strain evidence="1 2">AMB_01</strain>
    </source>
</reference>
<evidence type="ECO:0000313" key="1">
    <source>
        <dbReference type="EMBL" id="QQK07084.1"/>
    </source>
</evidence>